<name>A0A402CXY2_9BACT</name>
<evidence type="ECO:0000259" key="2">
    <source>
        <dbReference type="Pfam" id="PF12323"/>
    </source>
</evidence>
<dbReference type="Pfam" id="PF01385">
    <property type="entry name" value="OrfB_IS605"/>
    <property type="match status" value="1"/>
</dbReference>
<dbReference type="EMBL" id="AP025739">
    <property type="protein sequence ID" value="BDI32142.1"/>
    <property type="molecule type" value="Genomic_DNA"/>
</dbReference>
<dbReference type="AlphaFoldDB" id="A0A402CXY2"/>
<dbReference type="InterPro" id="IPR021027">
    <property type="entry name" value="Transposase_put_HTH"/>
</dbReference>
<dbReference type="KEGG" id="ccot:CCAX7_41930"/>
<dbReference type="Pfam" id="PF12323">
    <property type="entry name" value="HTH_OrfB_IS605"/>
    <property type="match status" value="1"/>
</dbReference>
<accession>A0A402CXY2</accession>
<evidence type="ECO:0000259" key="1">
    <source>
        <dbReference type="Pfam" id="PF01385"/>
    </source>
</evidence>
<evidence type="ECO:0000313" key="3">
    <source>
        <dbReference type="EMBL" id="BDI32142.1"/>
    </source>
</evidence>
<proteinExistence type="predicted"/>
<feature type="domain" description="Transposase putative helix-turn-helix" evidence="2">
    <location>
        <begin position="2"/>
        <end position="33"/>
    </location>
</feature>
<gene>
    <name evidence="3" type="ORF">CCAX7_41930</name>
</gene>
<dbReference type="InterPro" id="IPR001959">
    <property type="entry name" value="Transposase"/>
</dbReference>
<dbReference type="NCBIfam" id="NF040570">
    <property type="entry name" value="guided_TnpB"/>
    <property type="match status" value="1"/>
</dbReference>
<evidence type="ECO:0000313" key="4">
    <source>
        <dbReference type="Proteomes" id="UP000287394"/>
    </source>
</evidence>
<dbReference type="Proteomes" id="UP000287394">
    <property type="component" value="Chromosome"/>
</dbReference>
<reference evidence="3 4" key="1">
    <citation type="journal article" date="2019" name="Int. J. Syst. Evol. Microbiol.">
        <title>Capsulimonas corticalis gen. nov., sp. nov., an aerobic capsulated bacterium, of a novel bacterial order, Capsulimonadales ord. nov., of the class Armatimonadia of the phylum Armatimonadetes.</title>
        <authorList>
            <person name="Li J."/>
            <person name="Kudo C."/>
            <person name="Tonouchi A."/>
        </authorList>
    </citation>
    <scope>NUCLEOTIDE SEQUENCE [LARGE SCALE GENOMIC DNA]</scope>
    <source>
        <strain evidence="3 4">AX-7</strain>
    </source>
</reference>
<keyword evidence="4" id="KW-1185">Reference proteome</keyword>
<protein>
    <submittedName>
        <fullName evidence="3">Uncharacterized protein</fullName>
    </submittedName>
</protein>
<organism evidence="3 4">
    <name type="scientific">Capsulimonas corticalis</name>
    <dbReference type="NCBI Taxonomy" id="2219043"/>
    <lineage>
        <taxon>Bacteria</taxon>
        <taxon>Bacillati</taxon>
        <taxon>Armatimonadota</taxon>
        <taxon>Armatimonadia</taxon>
        <taxon>Capsulimonadales</taxon>
        <taxon>Capsulimonadaceae</taxon>
        <taxon>Capsulimonas</taxon>
    </lineage>
</organism>
<sequence length="213" mass="24503">MYPDRAQKHTLEATLETCRRVYNSMINDRKFQYDTVQVSVGYFAQKAYLPAWKKAHPELKLVYSQVLQDVVHRVELAFKAFFDRVKKGETPGFPRLKGAGQYDSITFTQNDSFKVGDSTIRLAKIGQIKAKIHRKPWGELKTCTVLRINNKWFACLCQEIEAEHLPPSEEAIGIDVGLKTFAAFSNGEFIENPRFFRKEEKALAKAQRKLAKQ</sequence>
<feature type="domain" description="Probable transposase IS891/IS1136/IS1341" evidence="1">
    <location>
        <begin position="159"/>
        <end position="212"/>
    </location>
</feature>